<dbReference type="GO" id="GO:0005581">
    <property type="term" value="C:collagen trimer"/>
    <property type="evidence" value="ECO:0007669"/>
    <property type="project" value="UniProtKB-KW"/>
</dbReference>
<keyword evidence="9" id="KW-0379">Hydroxylation</keyword>
<evidence type="ECO:0000256" key="15">
    <source>
        <dbReference type="SAM" id="SignalP"/>
    </source>
</evidence>
<dbReference type="Gene3D" id="2.60.120.200">
    <property type="match status" value="1"/>
</dbReference>
<evidence type="ECO:0000256" key="12">
    <source>
        <dbReference type="ARBA" id="ARBA00063879"/>
    </source>
</evidence>
<feature type="compositionally biased region" description="Basic and acidic residues" evidence="14">
    <location>
        <begin position="370"/>
        <end position="388"/>
    </location>
</feature>
<accession>A0A671WZ81</accession>
<dbReference type="Pfam" id="PF01391">
    <property type="entry name" value="Collagen"/>
    <property type="match status" value="2"/>
</dbReference>
<evidence type="ECO:0000256" key="14">
    <source>
        <dbReference type="SAM" id="MobiDB-lite"/>
    </source>
</evidence>
<evidence type="ECO:0000259" key="16">
    <source>
        <dbReference type="SMART" id="SM00210"/>
    </source>
</evidence>
<evidence type="ECO:0000256" key="2">
    <source>
        <dbReference type="ARBA" id="ARBA00022525"/>
    </source>
</evidence>
<reference evidence="17" key="3">
    <citation type="submission" date="2025-09" db="UniProtKB">
        <authorList>
            <consortium name="Ensembl"/>
        </authorList>
    </citation>
    <scope>IDENTIFICATION</scope>
</reference>
<evidence type="ECO:0000256" key="4">
    <source>
        <dbReference type="ARBA" id="ARBA00022729"/>
    </source>
</evidence>
<dbReference type="PANTHER" id="PTHR24023:SF1082">
    <property type="entry name" value="COLLAGEN TRIPLE HELIX REPEAT"/>
    <property type="match status" value="1"/>
</dbReference>
<keyword evidence="18" id="KW-1185">Reference proteome</keyword>
<keyword evidence="3" id="KW-0272">Extracellular matrix</keyword>
<dbReference type="InterPro" id="IPR048287">
    <property type="entry name" value="TSPN-like_N"/>
</dbReference>
<dbReference type="GO" id="GO:0031012">
    <property type="term" value="C:extracellular matrix"/>
    <property type="evidence" value="ECO:0007669"/>
    <property type="project" value="TreeGrafter"/>
</dbReference>
<dbReference type="InterPro" id="IPR013320">
    <property type="entry name" value="ConA-like_dom_sf"/>
</dbReference>
<evidence type="ECO:0000256" key="3">
    <source>
        <dbReference type="ARBA" id="ARBA00022530"/>
    </source>
</evidence>
<proteinExistence type="inferred from homology"/>
<dbReference type="GO" id="GO:0007155">
    <property type="term" value="P:cell adhesion"/>
    <property type="evidence" value="ECO:0007669"/>
    <property type="project" value="UniProtKB-KW"/>
</dbReference>
<dbReference type="FunFam" id="2.60.120.200:FF:000094">
    <property type="entry name" value="Collagen type XVI alpha 1 chain"/>
    <property type="match status" value="1"/>
</dbReference>
<comment type="function">
    <text evidence="11">Involved in mediating cell attachment and inducing integrin-mediated cellular reactions, such as cell spreading and alterations in cell morphology.</text>
</comment>
<feature type="signal peptide" evidence="15">
    <location>
        <begin position="1"/>
        <end position="22"/>
    </location>
</feature>
<sequence>MIYSLRWAAFLWTINSIPCTFGMAVNERSDGSCPRLTVEDHRFSDVLDRPLELTGFDLTEKFLLRKGTITEDLPSFRLGSSPLIKPTKVIFPTGLSSEYSLVTLFRVRRTTKKDRWYLWQIFDESGGSQVSIVVDGGKKAVEFSSQGLIKNTLRYTFKSRDLHALFDRQWHKLSISVQSNIVSIYMDCKLIERRLTDEKDSIDPSGRTLITTRVEDGRPVDVEMKQFLIYCDPYMAEMENCCELLEPKCEAKERFNGTSPPLVTANLPQMLSQPAIQSIDRCHCPAEKGESGLPGVFGLPGQKGDKGDKGDRGEAGSQGNPGHKGELGSEGQKGIDGEKGLKGDQGPLGPVGPKGNKGDVGVPGVPGLPAEKDCLKGDQGPRGDKGEKGLAGVPGQPGEPGKEGKRGRRGKAGEPGPRGPPGPSGTSEEAGVKGENGVSGVPVGKGEKGDRGDPGQPGAEGADGMKGQKGDAGPPGPPGPVMTAQGLRQLSGTVSSCLYHRACYVYVR</sequence>
<keyword evidence="6" id="KW-0130">Cell adhesion</keyword>
<feature type="domain" description="Thrombospondin-like N-terminal" evidence="16">
    <location>
        <begin position="49"/>
        <end position="233"/>
    </location>
</feature>
<evidence type="ECO:0000256" key="8">
    <source>
        <dbReference type="ARBA" id="ARBA00023180"/>
    </source>
</evidence>
<evidence type="ECO:0000256" key="9">
    <source>
        <dbReference type="ARBA" id="ARBA00023278"/>
    </source>
</evidence>
<evidence type="ECO:0000256" key="1">
    <source>
        <dbReference type="ARBA" id="ARBA00004498"/>
    </source>
</evidence>
<dbReference type="InParanoid" id="A0A671WZ81"/>
<organism evidence="17 18">
    <name type="scientific">Sparus aurata</name>
    <name type="common">Gilthead sea bream</name>
    <dbReference type="NCBI Taxonomy" id="8175"/>
    <lineage>
        <taxon>Eukaryota</taxon>
        <taxon>Metazoa</taxon>
        <taxon>Chordata</taxon>
        <taxon>Craniata</taxon>
        <taxon>Vertebrata</taxon>
        <taxon>Euteleostomi</taxon>
        <taxon>Actinopterygii</taxon>
        <taxon>Neopterygii</taxon>
        <taxon>Teleostei</taxon>
        <taxon>Neoteleostei</taxon>
        <taxon>Acanthomorphata</taxon>
        <taxon>Eupercaria</taxon>
        <taxon>Spariformes</taxon>
        <taxon>Sparidae</taxon>
        <taxon>Sparus</taxon>
    </lineage>
</organism>
<keyword evidence="8" id="KW-0325">Glycoprotein</keyword>
<evidence type="ECO:0000313" key="17">
    <source>
        <dbReference type="Ensembl" id="ENSSAUP00010044179.1"/>
    </source>
</evidence>
<comment type="subunit">
    <text evidence="12">Homotrimer. Interacts with FBN1, fibronectin and integrins ITGA1/ITGB1 and ITGA2/ITGB1. Integrin ITGA1/ITGB1 binds to a unique site within COL16A1 located close to its C-terminal end between collagenous domains COL1-COL3.</text>
</comment>
<reference evidence="17" key="2">
    <citation type="submission" date="2025-08" db="UniProtKB">
        <authorList>
            <consortium name="Ensembl"/>
        </authorList>
    </citation>
    <scope>IDENTIFICATION</scope>
</reference>
<comment type="subcellular location">
    <subcellularLocation>
        <location evidence="1">Secreted</location>
        <location evidence="1">Extracellular space</location>
        <location evidence="1">Extracellular matrix</location>
    </subcellularLocation>
</comment>
<comment type="similarity">
    <text evidence="10">Belongs to the fibril-associated collagens with interrupted helices (FACIT) family.</text>
</comment>
<feature type="compositionally biased region" description="Basic and acidic residues" evidence="14">
    <location>
        <begin position="323"/>
        <end position="342"/>
    </location>
</feature>
<reference evidence="17" key="1">
    <citation type="submission" date="2021-04" db="EMBL/GenBank/DDBJ databases">
        <authorList>
            <consortium name="Wellcome Sanger Institute Data Sharing"/>
        </authorList>
    </citation>
    <scope>NUCLEOTIDE SEQUENCE [LARGE SCALE GENOMIC DNA]</scope>
</reference>
<dbReference type="Ensembl" id="ENSSAUT00010046475.1">
    <property type="protein sequence ID" value="ENSSAUP00010044179.1"/>
    <property type="gene ID" value="ENSSAUG00010018487.1"/>
</dbReference>
<keyword evidence="7" id="KW-0176">Collagen</keyword>
<evidence type="ECO:0000256" key="6">
    <source>
        <dbReference type="ARBA" id="ARBA00022889"/>
    </source>
</evidence>
<dbReference type="InterPro" id="IPR050149">
    <property type="entry name" value="Collagen_superfamily"/>
</dbReference>
<dbReference type="SUPFAM" id="SSF49899">
    <property type="entry name" value="Concanavalin A-like lectins/glucanases"/>
    <property type="match status" value="1"/>
</dbReference>
<feature type="chain" id="PRO_5025654403" description="Collagen alpha-1(XVI) chain" evidence="15">
    <location>
        <begin position="23"/>
        <end position="508"/>
    </location>
</feature>
<evidence type="ECO:0000256" key="7">
    <source>
        <dbReference type="ARBA" id="ARBA00023119"/>
    </source>
</evidence>
<feature type="region of interest" description="Disordered" evidence="14">
    <location>
        <begin position="290"/>
        <end position="483"/>
    </location>
</feature>
<feature type="compositionally biased region" description="Low complexity" evidence="14">
    <location>
        <begin position="351"/>
        <end position="367"/>
    </location>
</feature>
<dbReference type="GO" id="GO:0005615">
    <property type="term" value="C:extracellular space"/>
    <property type="evidence" value="ECO:0007669"/>
    <property type="project" value="TreeGrafter"/>
</dbReference>
<keyword evidence="4 15" id="KW-0732">Signal</keyword>
<name>A0A671WZ81_SPAAU</name>
<evidence type="ECO:0000256" key="13">
    <source>
        <dbReference type="ARBA" id="ARBA00074547"/>
    </source>
</evidence>
<protein>
    <recommendedName>
        <fullName evidence="13">Collagen alpha-1(XVI) chain</fullName>
    </recommendedName>
</protein>
<dbReference type="OMA" id="EPKCEAK"/>
<keyword evidence="2" id="KW-0964">Secreted</keyword>
<evidence type="ECO:0000256" key="11">
    <source>
        <dbReference type="ARBA" id="ARBA00057339"/>
    </source>
</evidence>
<keyword evidence="5" id="KW-0677">Repeat</keyword>
<dbReference type="PANTHER" id="PTHR24023">
    <property type="entry name" value="COLLAGEN ALPHA"/>
    <property type="match status" value="1"/>
</dbReference>
<dbReference type="SMART" id="SM00210">
    <property type="entry name" value="TSPN"/>
    <property type="match status" value="1"/>
</dbReference>
<evidence type="ECO:0000256" key="5">
    <source>
        <dbReference type="ARBA" id="ARBA00022737"/>
    </source>
</evidence>
<feature type="compositionally biased region" description="Basic and acidic residues" evidence="14">
    <location>
        <begin position="303"/>
        <end position="314"/>
    </location>
</feature>
<dbReference type="AlphaFoldDB" id="A0A671WZ81"/>
<dbReference type="InterPro" id="IPR008160">
    <property type="entry name" value="Collagen"/>
</dbReference>
<dbReference type="GeneTree" id="ENSGT00940000159308"/>
<evidence type="ECO:0000256" key="10">
    <source>
        <dbReference type="ARBA" id="ARBA00049648"/>
    </source>
</evidence>
<evidence type="ECO:0000313" key="18">
    <source>
        <dbReference type="Proteomes" id="UP000472265"/>
    </source>
</evidence>
<dbReference type="Proteomes" id="UP000472265">
    <property type="component" value="Chromosome 15"/>
</dbReference>